<reference evidence="2" key="2">
    <citation type="submission" date="2022-06" db="EMBL/GenBank/DDBJ databases">
        <authorList>
            <person name="Holder M.E."/>
            <person name="Ajami N.J."/>
            <person name="Petrosino J.F."/>
        </authorList>
    </citation>
    <scope>NUCLEOTIDE SEQUENCE</scope>
    <source>
        <strain evidence="2">RMA 8861</strain>
    </source>
</reference>
<dbReference type="AlphaFoldDB" id="A0A9N7PIZ1"/>
<evidence type="ECO:0000313" key="1">
    <source>
        <dbReference type="EMBL" id="AYE34151.1"/>
    </source>
</evidence>
<dbReference type="Proteomes" id="UP000280586">
    <property type="component" value="Chromosome"/>
</dbReference>
<reference evidence="1 3" key="1">
    <citation type="submission" date="2017-09" db="EMBL/GenBank/DDBJ databases">
        <authorList>
            <person name="Thomas P."/>
            <person name="Seyboldt C."/>
        </authorList>
    </citation>
    <scope>NUCLEOTIDE SEQUENCE [LARGE SCALE GENOMIC DNA]</scope>
    <source>
        <strain evidence="1 3">DSM 7534</strain>
    </source>
</reference>
<organism evidence="1 3">
    <name type="scientific">Clostridium septicum</name>
    <dbReference type="NCBI Taxonomy" id="1504"/>
    <lineage>
        <taxon>Bacteria</taxon>
        <taxon>Bacillati</taxon>
        <taxon>Bacillota</taxon>
        <taxon>Clostridia</taxon>
        <taxon>Eubacteriales</taxon>
        <taxon>Clostridiaceae</taxon>
        <taxon>Clostridium</taxon>
    </lineage>
</organism>
<name>A0A9N7PIZ1_CLOSE</name>
<sequence>MKKKILLVLLLCIPFISIILVVIFRLTAEPTNEEIIGKLRDTPYYSVNVEYTVKNTRGEESEDTILYYSKDKGSRIDFGQDRVKIYRDGSITIKDNIANKEYTMEEDMDKLHTIALMSNLLSFPIEEGSIEEGQEEWGETQYITFTSELFFENDHLNKIRIYIDKNERIPLGAVIYDKDGKDRVRIIYRDFKKLKEIDGSVL</sequence>
<evidence type="ECO:0000313" key="3">
    <source>
        <dbReference type="Proteomes" id="UP000280586"/>
    </source>
</evidence>
<gene>
    <name evidence="1" type="ORF">CP523_06520</name>
    <name evidence="2" type="ORF">NH397_14830</name>
</gene>
<dbReference type="RefSeq" id="WP_120140714.1">
    <property type="nucleotide sequence ID" value="NZ_CP023671.1"/>
</dbReference>
<protein>
    <recommendedName>
        <fullName evidence="5">Membrane associated protein</fullName>
    </recommendedName>
</protein>
<evidence type="ECO:0000313" key="4">
    <source>
        <dbReference type="Proteomes" id="UP001055437"/>
    </source>
</evidence>
<dbReference type="Gene3D" id="2.50.20.10">
    <property type="entry name" value="Lipoprotein localisation LolA/LolB/LppX"/>
    <property type="match status" value="1"/>
</dbReference>
<dbReference type="GeneID" id="303560325"/>
<dbReference type="NCBIfam" id="NF041287">
    <property type="entry name" value="lipo_GerS_rel"/>
    <property type="match status" value="1"/>
</dbReference>
<accession>A0A9N7PIZ1</accession>
<evidence type="ECO:0008006" key="5">
    <source>
        <dbReference type="Google" id="ProtNLM"/>
    </source>
</evidence>
<dbReference type="KEGG" id="csep:CP523_06520"/>
<proteinExistence type="predicted"/>
<dbReference type="EMBL" id="CP099799">
    <property type="protein sequence ID" value="USS00733.1"/>
    <property type="molecule type" value="Genomic_DNA"/>
</dbReference>
<dbReference type="EMBL" id="CP023671">
    <property type="protein sequence ID" value="AYE34151.1"/>
    <property type="molecule type" value="Genomic_DNA"/>
</dbReference>
<dbReference type="Proteomes" id="UP001055437">
    <property type="component" value="Chromosome"/>
</dbReference>
<keyword evidence="4" id="KW-1185">Reference proteome</keyword>
<evidence type="ECO:0000313" key="2">
    <source>
        <dbReference type="EMBL" id="USS00733.1"/>
    </source>
</evidence>